<evidence type="ECO:0000313" key="2">
    <source>
        <dbReference type="EMBL" id="BDU71093.1"/>
    </source>
</evidence>
<dbReference type="Proteomes" id="UP001238179">
    <property type="component" value="Chromosome"/>
</dbReference>
<feature type="signal peptide" evidence="1">
    <location>
        <begin position="1"/>
        <end position="17"/>
    </location>
</feature>
<proteinExistence type="predicted"/>
<dbReference type="RefSeq" id="WP_316413987.1">
    <property type="nucleotide sequence ID" value="NZ_AP027080.1"/>
</dbReference>
<sequence>MKALLAALLLLGGAAQARPVATAREARAIAEHATSGIAVSARRVHLNGATGGWEVDLRMPGESRGWRCVVDSDSRTVFTRTRIPNPGPPKSRKKS</sequence>
<evidence type="ECO:0008006" key="4">
    <source>
        <dbReference type="Google" id="ProtNLM"/>
    </source>
</evidence>
<accession>A0AA48KA24</accession>
<dbReference type="EMBL" id="AP027080">
    <property type="protein sequence ID" value="BDU71093.1"/>
    <property type="molecule type" value="Genomic_DNA"/>
</dbReference>
<feature type="chain" id="PRO_5041324890" description="PepSY domain-containing protein" evidence="1">
    <location>
        <begin position="18"/>
        <end position="95"/>
    </location>
</feature>
<dbReference type="KEGG" id="msil:METEAL_02670"/>
<reference evidence="3" key="1">
    <citation type="journal article" date="2023" name="Int. J. Syst. Evol. Microbiol.">
        <title>Mesoterricola silvestris gen. nov., sp. nov., Mesoterricola sediminis sp. nov., Geothrix oryzae sp. nov., Geothrix edaphica sp. nov., Geothrix rubra sp. nov., and Geothrix limicola sp. nov., six novel members of Acidobacteriota isolated from soils.</title>
        <authorList>
            <person name="Itoh H."/>
            <person name="Sugisawa Y."/>
            <person name="Mise K."/>
            <person name="Xu Z."/>
            <person name="Kuniyasu M."/>
            <person name="Ushijima N."/>
            <person name="Kawano K."/>
            <person name="Kobayashi E."/>
            <person name="Shiratori Y."/>
            <person name="Masuda Y."/>
            <person name="Senoo K."/>
        </authorList>
    </citation>
    <scope>NUCLEOTIDE SEQUENCE [LARGE SCALE GENOMIC DNA]</scope>
    <source>
        <strain evidence="3">W79</strain>
    </source>
</reference>
<evidence type="ECO:0000313" key="3">
    <source>
        <dbReference type="Proteomes" id="UP001238179"/>
    </source>
</evidence>
<gene>
    <name evidence="2" type="ORF">METEAL_02670</name>
</gene>
<dbReference type="AlphaFoldDB" id="A0AA48KA24"/>
<keyword evidence="1" id="KW-0732">Signal</keyword>
<protein>
    <recommendedName>
        <fullName evidence="4">PepSY domain-containing protein</fullName>
    </recommendedName>
</protein>
<name>A0AA48KA24_9BACT</name>
<evidence type="ECO:0000256" key="1">
    <source>
        <dbReference type="SAM" id="SignalP"/>
    </source>
</evidence>
<keyword evidence="3" id="KW-1185">Reference proteome</keyword>
<organism evidence="2 3">
    <name type="scientific">Mesoterricola silvestris</name>
    <dbReference type="NCBI Taxonomy" id="2927979"/>
    <lineage>
        <taxon>Bacteria</taxon>
        <taxon>Pseudomonadati</taxon>
        <taxon>Acidobacteriota</taxon>
        <taxon>Holophagae</taxon>
        <taxon>Holophagales</taxon>
        <taxon>Holophagaceae</taxon>
        <taxon>Mesoterricola</taxon>
    </lineage>
</organism>